<reference evidence="2" key="1">
    <citation type="submission" date="2021-01" db="EMBL/GenBank/DDBJ databases">
        <authorList>
            <person name="Corre E."/>
            <person name="Pelletier E."/>
            <person name="Niang G."/>
            <person name="Scheremetjew M."/>
            <person name="Finn R."/>
            <person name="Kale V."/>
            <person name="Holt S."/>
            <person name="Cochrane G."/>
            <person name="Meng A."/>
            <person name="Brown T."/>
            <person name="Cohen L."/>
        </authorList>
    </citation>
    <scope>NUCLEOTIDE SEQUENCE</scope>
    <source>
        <strain evidence="2">CCAP 1951/1</strain>
    </source>
</reference>
<accession>A0A7S1LZX8</accession>
<feature type="signal peptide" evidence="1">
    <location>
        <begin position="1"/>
        <end position="24"/>
    </location>
</feature>
<evidence type="ECO:0000313" key="2">
    <source>
        <dbReference type="EMBL" id="CAD9118169.1"/>
    </source>
</evidence>
<organism evidence="2">
    <name type="scientific">Neobodo designis</name>
    <name type="common">Flagellated protozoan</name>
    <name type="synonym">Bodo designis</name>
    <dbReference type="NCBI Taxonomy" id="312471"/>
    <lineage>
        <taxon>Eukaryota</taxon>
        <taxon>Discoba</taxon>
        <taxon>Euglenozoa</taxon>
        <taxon>Kinetoplastea</taxon>
        <taxon>Metakinetoplastina</taxon>
        <taxon>Neobodonida</taxon>
        <taxon>Neobodo</taxon>
    </lineage>
</organism>
<evidence type="ECO:0000256" key="1">
    <source>
        <dbReference type="SAM" id="SignalP"/>
    </source>
</evidence>
<gene>
    <name evidence="2" type="ORF">NDES1114_LOCUS15879</name>
</gene>
<sequence length="136" mass="14545">MFEMISYSLALCVILAFAPVPGRAAAEAEQLCDPEVCTNATYAAEVNKSEALDSYNACLARSRNVTAFMCRCTPRVFECMVNSSLGACSKQRARTHCWRYVVEQGLGCSQKLCKASATASSVAVAALISGIVSLLM</sequence>
<dbReference type="AlphaFoldDB" id="A0A7S1LZX8"/>
<dbReference type="EMBL" id="HBGF01023999">
    <property type="protein sequence ID" value="CAD9118169.1"/>
    <property type="molecule type" value="Transcribed_RNA"/>
</dbReference>
<proteinExistence type="predicted"/>
<name>A0A7S1LZX8_NEODS</name>
<protein>
    <submittedName>
        <fullName evidence="2">Uncharacterized protein</fullName>
    </submittedName>
</protein>
<keyword evidence="1" id="KW-0732">Signal</keyword>
<feature type="chain" id="PRO_5031040877" evidence="1">
    <location>
        <begin position="25"/>
        <end position="136"/>
    </location>
</feature>